<evidence type="ECO:0000313" key="3">
    <source>
        <dbReference type="Proteomes" id="UP001324634"/>
    </source>
</evidence>
<dbReference type="AlphaFoldDB" id="A0AAX4HRH5"/>
<reference evidence="2 3" key="1">
    <citation type="submission" date="2023-11" db="EMBL/GenBank/DDBJ databases">
        <title>Peredibacter starrii A3.12.</title>
        <authorList>
            <person name="Mitchell R.J."/>
        </authorList>
    </citation>
    <scope>NUCLEOTIDE SEQUENCE [LARGE SCALE GENOMIC DNA]</scope>
    <source>
        <strain evidence="2 3">A3.12</strain>
    </source>
</reference>
<dbReference type="InterPro" id="IPR029044">
    <property type="entry name" value="Nucleotide-diphossugar_trans"/>
</dbReference>
<evidence type="ECO:0000313" key="2">
    <source>
        <dbReference type="EMBL" id="WPU65846.1"/>
    </source>
</evidence>
<gene>
    <name evidence="2" type="ORF">SOO65_03720</name>
</gene>
<dbReference type="EMBL" id="CP139487">
    <property type="protein sequence ID" value="WPU65846.1"/>
    <property type="molecule type" value="Genomic_DNA"/>
</dbReference>
<dbReference type="Proteomes" id="UP001324634">
    <property type="component" value="Chromosome"/>
</dbReference>
<accession>A0AAX4HRH5</accession>
<dbReference type="KEGG" id="psti:SOO65_03720"/>
<dbReference type="Gene3D" id="3.90.550.10">
    <property type="entry name" value="Spore Coat Polysaccharide Biosynthesis Protein SpsA, Chain A"/>
    <property type="match status" value="1"/>
</dbReference>
<name>A0AAX4HRH5_9BACT</name>
<organism evidence="2 3">
    <name type="scientific">Peredibacter starrii</name>
    <dbReference type="NCBI Taxonomy" id="28202"/>
    <lineage>
        <taxon>Bacteria</taxon>
        <taxon>Pseudomonadati</taxon>
        <taxon>Bdellovibrionota</taxon>
        <taxon>Bacteriovoracia</taxon>
        <taxon>Bacteriovoracales</taxon>
        <taxon>Bacteriovoracaceae</taxon>
        <taxon>Peredibacter</taxon>
    </lineage>
</organism>
<dbReference type="Pfam" id="PF00535">
    <property type="entry name" value="Glycos_transf_2"/>
    <property type="match status" value="1"/>
</dbReference>
<dbReference type="GO" id="GO:0016758">
    <property type="term" value="F:hexosyltransferase activity"/>
    <property type="evidence" value="ECO:0007669"/>
    <property type="project" value="UniProtKB-ARBA"/>
</dbReference>
<dbReference type="SUPFAM" id="SSF53448">
    <property type="entry name" value="Nucleotide-diphospho-sugar transferases"/>
    <property type="match status" value="1"/>
</dbReference>
<evidence type="ECO:0000259" key="1">
    <source>
        <dbReference type="Pfam" id="PF00535"/>
    </source>
</evidence>
<dbReference type="InterPro" id="IPR001173">
    <property type="entry name" value="Glyco_trans_2-like"/>
</dbReference>
<feature type="domain" description="Glycosyltransferase 2-like" evidence="1">
    <location>
        <begin position="6"/>
        <end position="162"/>
    </location>
</feature>
<sequence>MNPRVSIITPVFNGQNFINDAYQSLKLQTLTDWEWILIDDSSTDSSRETLITLSKDDSRIKPIYLDKNQGAAVARNAGLDLARGMFIAFLDVDDLWEPKKLETSKDFLEKNQVDFIYTNYRKISDNKIGGKVIKTPKQITLKDILKTCHICTSTVMIRREVLGSLRMVPSLKRGQDYVFWIHLLKRIKVAYRASEDSLTNYKIGHISLSSNKFKKALSQWSIYRNYLGMGRIEALYYFLFYATNGIVKYRKF</sequence>
<protein>
    <submittedName>
        <fullName evidence="2">Glycosyltransferase family 2 protein</fullName>
    </submittedName>
</protein>
<dbReference type="PANTHER" id="PTHR22916:SF3">
    <property type="entry name" value="UDP-GLCNAC:BETAGAL BETA-1,3-N-ACETYLGLUCOSAMINYLTRANSFERASE-LIKE PROTEIN 1"/>
    <property type="match status" value="1"/>
</dbReference>
<dbReference type="RefSeq" id="WP_321397134.1">
    <property type="nucleotide sequence ID" value="NZ_CP139487.1"/>
</dbReference>
<dbReference type="PANTHER" id="PTHR22916">
    <property type="entry name" value="GLYCOSYLTRANSFERASE"/>
    <property type="match status" value="1"/>
</dbReference>
<proteinExistence type="predicted"/>
<keyword evidence="3" id="KW-1185">Reference proteome</keyword>